<accession>A0A9P4XPB9</accession>
<dbReference type="PANTHER" id="PTHR38788">
    <property type="entry name" value="CLR5 DOMAIN-CONTAINING PROTEIN"/>
    <property type="match status" value="1"/>
</dbReference>
<sequence>MYPARPRLPALAPRLPGNSPPVVERPSVKEHTEKEWAARKDLIEALYIGDNRKLNEIMAIMETKYGFAATEQMYKKRFKKWNIRKRAYRKSAVETKVSTPSSASAATPTSTSTSSSSADSKQEDDDVEEVPRTPETPAVTGLDLVPNPQFKPLADLELVLNGVMTWSSEKLESYRIASDPMSRYLATPNKPIQDSRTMYRTFELVFDLWSYGKGDLAGMAARKGFYVMEYVLTEDHPDLLWHMLDTIYDMIDRGHLQLLSMFIRHALVLARSRFPETHPLIRILQQLLSCDYQTEHGRQFICYLLRQAWLRNVDLLSEHIKRSAPQEFWLYEQLIWDGRTRLRRNNGLANRREIMYEGLESLGHHEEHLVSDSNDGNLEKLRVDALMLEFTQMDLDDKEKAEQMALDLLDTTQFWSGALSNARFHAYARKMLARICESKQDWDRVEENLKQAIHMREAAHGTTSNLRVIRDMWVLAAYYQKVGKIDDALQVAQDAITRAQQAALKTHPDRVANDSPDREQRTRRFQLVNDAYYTLSDPTRRREYDDQRGYYHVPPASDPFSDAEDSTGQSYSWAWEHFENRNGGTTPSGRQEAENAQFSDAFEEMMRDEGFSEDGTPNQQGTGSTMWGMVGAVSGGALGFIVGNVPGLLAGAVAGNRLGAVRDAKGKSVYEVFQELPQADRARLLSQLAAKVFSHVASP</sequence>
<reference evidence="3 4" key="1">
    <citation type="submission" date="2018-06" db="EMBL/GenBank/DDBJ databases">
        <title>Genome analysis of cellulolytic fungus Trichoderma lentiforme CFAM-422.</title>
        <authorList>
            <person name="Steindorff A.S."/>
            <person name="Formighieri E.F."/>
            <person name="Midorikawa G.E.O."/>
            <person name="Tamietti M.S."/>
            <person name="Ramos E.Z."/>
            <person name="Silva A.S."/>
            <person name="Bon E.P.S."/>
            <person name="Mendes T.D."/>
            <person name="Damaso M.C.T."/>
            <person name="Favaro L.C.L."/>
        </authorList>
    </citation>
    <scope>NUCLEOTIDE SEQUENCE [LARGE SCALE GENOMIC DNA]</scope>
    <source>
        <strain evidence="3 4">CFAM-422</strain>
    </source>
</reference>
<dbReference type="Gene3D" id="1.10.287.110">
    <property type="entry name" value="DnaJ domain"/>
    <property type="match status" value="1"/>
</dbReference>
<organism evidence="3 4">
    <name type="scientific">Trichoderma lentiforme</name>
    <dbReference type="NCBI Taxonomy" id="1567552"/>
    <lineage>
        <taxon>Eukaryota</taxon>
        <taxon>Fungi</taxon>
        <taxon>Dikarya</taxon>
        <taxon>Ascomycota</taxon>
        <taxon>Pezizomycotina</taxon>
        <taxon>Sordariomycetes</taxon>
        <taxon>Hypocreomycetidae</taxon>
        <taxon>Hypocreales</taxon>
        <taxon>Hypocreaceae</taxon>
        <taxon>Trichoderma</taxon>
    </lineage>
</organism>
<name>A0A9P4XPB9_9HYPO</name>
<dbReference type="SUPFAM" id="SSF46565">
    <property type="entry name" value="Chaperone J-domain"/>
    <property type="match status" value="1"/>
</dbReference>
<feature type="compositionally biased region" description="Low complexity" evidence="1">
    <location>
        <begin position="98"/>
        <end position="118"/>
    </location>
</feature>
<protein>
    <recommendedName>
        <fullName evidence="2">J domain-containing protein</fullName>
    </recommendedName>
</protein>
<feature type="region of interest" description="Disordered" evidence="1">
    <location>
        <begin position="1"/>
        <end position="29"/>
    </location>
</feature>
<dbReference type="Pfam" id="PF14420">
    <property type="entry name" value="Clr5"/>
    <property type="match status" value="1"/>
</dbReference>
<feature type="domain" description="J" evidence="2">
    <location>
        <begin position="477"/>
        <end position="548"/>
    </location>
</feature>
<dbReference type="AlphaFoldDB" id="A0A9P4XPB9"/>
<feature type="compositionally biased region" description="Low complexity" evidence="1">
    <location>
        <begin position="1"/>
        <end position="16"/>
    </location>
</feature>
<dbReference type="InterPro" id="IPR001623">
    <property type="entry name" value="DnaJ_domain"/>
</dbReference>
<evidence type="ECO:0000259" key="2">
    <source>
        <dbReference type="PROSITE" id="PS50076"/>
    </source>
</evidence>
<dbReference type="Proteomes" id="UP000801864">
    <property type="component" value="Unassembled WGS sequence"/>
</dbReference>
<dbReference type="CDD" id="cd06257">
    <property type="entry name" value="DnaJ"/>
    <property type="match status" value="1"/>
</dbReference>
<gene>
    <name evidence="3" type="ORF">CFAM422_001156</name>
</gene>
<dbReference type="EMBL" id="QLNT01000002">
    <property type="protein sequence ID" value="KAF3076044.1"/>
    <property type="molecule type" value="Genomic_DNA"/>
</dbReference>
<evidence type="ECO:0000313" key="4">
    <source>
        <dbReference type="Proteomes" id="UP000801864"/>
    </source>
</evidence>
<dbReference type="PANTHER" id="PTHR38788:SF3">
    <property type="entry name" value="CLR5 DOMAIN-CONTAINING PROTEIN"/>
    <property type="match status" value="1"/>
</dbReference>
<proteinExistence type="predicted"/>
<feature type="region of interest" description="Disordered" evidence="1">
    <location>
        <begin position="92"/>
        <end position="144"/>
    </location>
</feature>
<dbReference type="PROSITE" id="PS50076">
    <property type="entry name" value="DNAJ_2"/>
    <property type="match status" value="1"/>
</dbReference>
<keyword evidence="4" id="KW-1185">Reference proteome</keyword>
<comment type="caution">
    <text evidence="3">The sequence shown here is derived from an EMBL/GenBank/DDBJ whole genome shotgun (WGS) entry which is preliminary data.</text>
</comment>
<evidence type="ECO:0000313" key="3">
    <source>
        <dbReference type="EMBL" id="KAF3076044.1"/>
    </source>
</evidence>
<dbReference type="Pfam" id="PF00226">
    <property type="entry name" value="DnaJ"/>
    <property type="match status" value="1"/>
</dbReference>
<evidence type="ECO:0000256" key="1">
    <source>
        <dbReference type="SAM" id="MobiDB-lite"/>
    </source>
</evidence>
<dbReference type="InterPro" id="IPR036869">
    <property type="entry name" value="J_dom_sf"/>
</dbReference>
<dbReference type="InterPro" id="IPR025676">
    <property type="entry name" value="Clr5_dom"/>
</dbReference>